<evidence type="ECO:0000256" key="4">
    <source>
        <dbReference type="ARBA" id="ARBA00022723"/>
    </source>
</evidence>
<dbReference type="PANTHER" id="PTHR21485:SF3">
    <property type="entry name" value="N-ACYLNEURAMINATE CYTIDYLYLTRANSFERASE"/>
    <property type="match status" value="1"/>
</dbReference>
<dbReference type="NCBIfam" id="TIGR01670">
    <property type="entry name" value="KdsC-phosphatas"/>
    <property type="match status" value="1"/>
</dbReference>
<gene>
    <name evidence="8" type="ORF">ENN50_09640</name>
</gene>
<dbReference type="InterPro" id="IPR010023">
    <property type="entry name" value="KdsC_fam"/>
</dbReference>
<dbReference type="GO" id="GO:0046872">
    <property type="term" value="F:metal ion binding"/>
    <property type="evidence" value="ECO:0007669"/>
    <property type="project" value="UniProtKB-KW"/>
</dbReference>
<dbReference type="PANTHER" id="PTHR21485">
    <property type="entry name" value="HAD SUPERFAMILY MEMBERS CMAS AND KDSC"/>
    <property type="match status" value="1"/>
</dbReference>
<evidence type="ECO:0000256" key="6">
    <source>
        <dbReference type="ARBA" id="ARBA00022842"/>
    </source>
</evidence>
<dbReference type="InterPro" id="IPR023214">
    <property type="entry name" value="HAD_sf"/>
</dbReference>
<evidence type="ECO:0000256" key="2">
    <source>
        <dbReference type="ARBA" id="ARBA00005893"/>
    </source>
</evidence>
<dbReference type="InterPro" id="IPR050793">
    <property type="entry name" value="CMP-NeuNAc_synthase"/>
</dbReference>
<comment type="similarity">
    <text evidence="2">Belongs to the KdsC family.</text>
</comment>
<feature type="binding site" evidence="7">
    <location>
        <position position="126"/>
    </location>
    <ligand>
        <name>Mg(2+)</name>
        <dbReference type="ChEBI" id="CHEBI:18420"/>
    </ligand>
</feature>
<comment type="subunit">
    <text evidence="3">Homotetramer.</text>
</comment>
<evidence type="ECO:0000256" key="3">
    <source>
        <dbReference type="ARBA" id="ARBA00011881"/>
    </source>
</evidence>
<comment type="cofactor">
    <cofactor evidence="1 7">
        <name>Mg(2+)</name>
        <dbReference type="ChEBI" id="CHEBI:18420"/>
    </cofactor>
</comment>
<dbReference type="Gene3D" id="3.40.50.1000">
    <property type="entry name" value="HAD superfamily/HAD-like"/>
    <property type="match status" value="1"/>
</dbReference>
<keyword evidence="6 7" id="KW-0460">Magnesium</keyword>
<dbReference type="EMBL" id="DSBW01000218">
    <property type="protein sequence ID" value="HED31918.1"/>
    <property type="molecule type" value="Genomic_DNA"/>
</dbReference>
<evidence type="ECO:0000256" key="7">
    <source>
        <dbReference type="PIRSR" id="PIRSR006118-2"/>
    </source>
</evidence>
<keyword evidence="5" id="KW-0378">Hydrolase</keyword>
<comment type="caution">
    <text evidence="8">The sequence shown here is derived from an EMBL/GenBank/DDBJ whole genome shotgun (WGS) entry which is preliminary data.</text>
</comment>
<evidence type="ECO:0000256" key="5">
    <source>
        <dbReference type="ARBA" id="ARBA00022801"/>
    </source>
</evidence>
<evidence type="ECO:0000256" key="1">
    <source>
        <dbReference type="ARBA" id="ARBA00001946"/>
    </source>
</evidence>
<dbReference type="AlphaFoldDB" id="A0A831SWE6"/>
<name>A0A831SWE6_PROAE</name>
<dbReference type="Proteomes" id="UP000886335">
    <property type="component" value="Unassembled WGS sequence"/>
</dbReference>
<sequence>MSGINYFGIQLSTGDHSQRLQDALGRIKGLVFPLEGVMSGGHLTFTSGGDEICSCFFRDVLAIREAEERGISVAVVSERQSKAAATMLGQAGVRHIYLGCESKLQAYEQFKKECGLCDDDCAYIADDIVDIPILEKVTLSITPVDGVEYLRNRVSYISAYEGGKGCIREIIELILQQQGKWQYSDHCVM</sequence>
<dbReference type="GO" id="GO:0016788">
    <property type="term" value="F:hydrolase activity, acting on ester bonds"/>
    <property type="evidence" value="ECO:0007669"/>
    <property type="project" value="InterPro"/>
</dbReference>
<dbReference type="GO" id="GO:0008781">
    <property type="term" value="F:N-acylneuraminate cytidylyltransferase activity"/>
    <property type="evidence" value="ECO:0007669"/>
    <property type="project" value="TreeGrafter"/>
</dbReference>
<keyword evidence="4 7" id="KW-0479">Metal-binding</keyword>
<protein>
    <submittedName>
        <fullName evidence="8">3-deoxy-D-manno-octulosonate 8-phosphate phosphatase</fullName>
    </submittedName>
</protein>
<dbReference type="SUPFAM" id="SSF56784">
    <property type="entry name" value="HAD-like"/>
    <property type="match status" value="1"/>
</dbReference>
<evidence type="ECO:0000313" key="8">
    <source>
        <dbReference type="EMBL" id="HED31918.1"/>
    </source>
</evidence>
<accession>A0A831SWE6</accession>
<proteinExistence type="inferred from homology"/>
<dbReference type="InterPro" id="IPR036412">
    <property type="entry name" value="HAD-like_sf"/>
</dbReference>
<organism evidence="8">
    <name type="scientific">Prosthecochloris aestuarii</name>
    <dbReference type="NCBI Taxonomy" id="1102"/>
    <lineage>
        <taxon>Bacteria</taxon>
        <taxon>Pseudomonadati</taxon>
        <taxon>Chlorobiota</taxon>
        <taxon>Chlorobiia</taxon>
        <taxon>Chlorobiales</taxon>
        <taxon>Chlorobiaceae</taxon>
        <taxon>Prosthecochloris</taxon>
    </lineage>
</organism>
<reference evidence="8" key="1">
    <citation type="journal article" date="2020" name="mSystems">
        <title>Genome- and Community-Level Interaction Insights into Carbon Utilization and Element Cycling Functions of Hydrothermarchaeota in Hydrothermal Sediment.</title>
        <authorList>
            <person name="Zhou Z."/>
            <person name="Liu Y."/>
            <person name="Xu W."/>
            <person name="Pan J."/>
            <person name="Luo Z.H."/>
            <person name="Li M."/>
        </authorList>
    </citation>
    <scope>NUCLEOTIDE SEQUENCE [LARGE SCALE GENOMIC DNA]</scope>
    <source>
        <strain evidence="8">SpSt-1181</strain>
    </source>
</reference>
<dbReference type="PIRSF" id="PIRSF006118">
    <property type="entry name" value="KDO8-P_Ptase"/>
    <property type="match status" value="1"/>
</dbReference>